<dbReference type="PROSITE" id="PS50015">
    <property type="entry name" value="SAP_B"/>
    <property type="match status" value="1"/>
</dbReference>
<reference evidence="4 5" key="1">
    <citation type="submission" date="2020-02" db="EMBL/GenBank/DDBJ databases">
        <title>A chromosome-scale genome assembly of the black bullhead catfish (Ameiurus melas).</title>
        <authorList>
            <person name="Wen M."/>
            <person name="Zham M."/>
            <person name="Cabau C."/>
            <person name="Klopp C."/>
            <person name="Donnadieu C."/>
            <person name="Roques C."/>
            <person name="Bouchez O."/>
            <person name="Lampietro C."/>
            <person name="Jouanno E."/>
            <person name="Herpin A."/>
            <person name="Louis A."/>
            <person name="Berthelot C."/>
            <person name="Parey E."/>
            <person name="Roest-Crollius H."/>
            <person name="Braasch I."/>
            <person name="Postlethwait J."/>
            <person name="Robinson-Rechavi M."/>
            <person name="Echchiki A."/>
            <person name="Begum T."/>
            <person name="Montfort J."/>
            <person name="Schartl M."/>
            <person name="Bobe J."/>
            <person name="Guiguen Y."/>
        </authorList>
    </citation>
    <scope>NUCLEOTIDE SEQUENCE [LARGE SCALE GENOMIC DNA]</scope>
    <source>
        <strain evidence="4">M_S1</strain>
        <tissue evidence="4">Blood</tissue>
    </source>
</reference>
<dbReference type="SMART" id="SM00741">
    <property type="entry name" value="SapB"/>
    <property type="match status" value="1"/>
</dbReference>
<proteinExistence type="predicted"/>
<comment type="caution">
    <text evidence="4">The sequence shown here is derived from an EMBL/GenBank/DDBJ whole genome shotgun (WGS) entry which is preliminary data.</text>
</comment>
<keyword evidence="2" id="KW-0732">Signal</keyword>
<keyword evidence="1" id="KW-1015">Disulfide bond</keyword>
<protein>
    <recommendedName>
        <fullName evidence="3">Saposin B-type domain-containing protein</fullName>
    </recommendedName>
</protein>
<sequence length="227" mass="25548">MSSVIQLSILLLLSAVFAEHGGFSIHSNMKLKLKNLALSSSSIMRDQHEGDLKIGTYAAPPKWQKNPLFCCTCQDFVTKTKPKVDSKIQLKIYKFCNMFIQNVKKTCLDKAFLACSVIGHGERRSDESDLQWEVEELTASLQEVALGAYENSTWKLPYKCCMCKESLRTARFLIMSEIQAKAENICSLVKSVREQCMSKAKMYSDKIVRALFPGGPQAICKNLKVCK</sequence>
<evidence type="ECO:0000256" key="1">
    <source>
        <dbReference type="ARBA" id="ARBA00023157"/>
    </source>
</evidence>
<evidence type="ECO:0000259" key="3">
    <source>
        <dbReference type="PROSITE" id="PS50015"/>
    </source>
</evidence>
<dbReference type="Gene3D" id="1.10.225.10">
    <property type="entry name" value="Saposin-like"/>
    <property type="match status" value="1"/>
</dbReference>
<dbReference type="SUPFAM" id="SSF47862">
    <property type="entry name" value="Saposin"/>
    <property type="match status" value="1"/>
</dbReference>
<feature type="chain" id="PRO_5029453690" description="Saposin B-type domain-containing protein" evidence="2">
    <location>
        <begin position="19"/>
        <end position="227"/>
    </location>
</feature>
<evidence type="ECO:0000313" key="4">
    <source>
        <dbReference type="EMBL" id="KAF4084440.1"/>
    </source>
</evidence>
<dbReference type="Proteomes" id="UP000593565">
    <property type="component" value="Unassembled WGS sequence"/>
</dbReference>
<dbReference type="EMBL" id="JAAGNN010000010">
    <property type="protein sequence ID" value="KAF4084440.1"/>
    <property type="molecule type" value="Genomic_DNA"/>
</dbReference>
<feature type="signal peptide" evidence="2">
    <location>
        <begin position="1"/>
        <end position="18"/>
    </location>
</feature>
<feature type="domain" description="Saposin B-type" evidence="3">
    <location>
        <begin position="156"/>
        <end position="227"/>
    </location>
</feature>
<name>A0A7J6ANV4_AMEME</name>
<accession>A0A7J6ANV4</accession>
<dbReference type="InterPro" id="IPR008139">
    <property type="entry name" value="SaposinB_dom"/>
</dbReference>
<gene>
    <name evidence="4" type="ORF">AMELA_G00128710</name>
</gene>
<organism evidence="4 5">
    <name type="scientific">Ameiurus melas</name>
    <name type="common">Black bullhead</name>
    <name type="synonym">Silurus melas</name>
    <dbReference type="NCBI Taxonomy" id="219545"/>
    <lineage>
        <taxon>Eukaryota</taxon>
        <taxon>Metazoa</taxon>
        <taxon>Chordata</taxon>
        <taxon>Craniata</taxon>
        <taxon>Vertebrata</taxon>
        <taxon>Euteleostomi</taxon>
        <taxon>Actinopterygii</taxon>
        <taxon>Neopterygii</taxon>
        <taxon>Teleostei</taxon>
        <taxon>Ostariophysi</taxon>
        <taxon>Siluriformes</taxon>
        <taxon>Ictaluridae</taxon>
        <taxon>Ameiurus</taxon>
    </lineage>
</organism>
<dbReference type="AlphaFoldDB" id="A0A7J6ANV4"/>
<keyword evidence="5" id="KW-1185">Reference proteome</keyword>
<evidence type="ECO:0000313" key="5">
    <source>
        <dbReference type="Proteomes" id="UP000593565"/>
    </source>
</evidence>
<evidence type="ECO:0000256" key="2">
    <source>
        <dbReference type="SAM" id="SignalP"/>
    </source>
</evidence>
<dbReference type="InterPro" id="IPR011001">
    <property type="entry name" value="Saposin-like"/>
</dbReference>